<organism evidence="2 3">
    <name type="scientific">Hibiscus sabdariffa</name>
    <name type="common">roselle</name>
    <dbReference type="NCBI Taxonomy" id="183260"/>
    <lineage>
        <taxon>Eukaryota</taxon>
        <taxon>Viridiplantae</taxon>
        <taxon>Streptophyta</taxon>
        <taxon>Embryophyta</taxon>
        <taxon>Tracheophyta</taxon>
        <taxon>Spermatophyta</taxon>
        <taxon>Magnoliopsida</taxon>
        <taxon>eudicotyledons</taxon>
        <taxon>Gunneridae</taxon>
        <taxon>Pentapetalae</taxon>
        <taxon>rosids</taxon>
        <taxon>malvids</taxon>
        <taxon>Malvales</taxon>
        <taxon>Malvaceae</taxon>
        <taxon>Malvoideae</taxon>
        <taxon>Hibiscus</taxon>
    </lineage>
</organism>
<evidence type="ECO:0000313" key="2">
    <source>
        <dbReference type="EMBL" id="KAK8583698.1"/>
    </source>
</evidence>
<evidence type="ECO:0000313" key="3">
    <source>
        <dbReference type="Proteomes" id="UP001472677"/>
    </source>
</evidence>
<gene>
    <name evidence="2" type="ORF">V6N12_067959</name>
</gene>
<reference evidence="2 3" key="1">
    <citation type="journal article" date="2024" name="G3 (Bethesda)">
        <title>Genome assembly of Hibiscus sabdariffa L. provides insights into metabolisms of medicinal natural products.</title>
        <authorList>
            <person name="Kim T."/>
        </authorList>
    </citation>
    <scope>NUCLEOTIDE SEQUENCE [LARGE SCALE GENOMIC DNA]</scope>
    <source>
        <strain evidence="2">TK-2024</strain>
        <tissue evidence="2">Old leaves</tissue>
    </source>
</reference>
<proteinExistence type="predicted"/>
<sequence length="258" mass="27419">MVNPRDLIGSANLEAAWPSGRPLDDMIVEPVYWGAVRIQVVHRKGRVVHSRKDSGVVAIENHMKQPMGSRFTSLATTSKPEGMVIAGSAKVVPEVSVTMNVTPIVLSSELVEDIGAETSVQVASKDSIVPVVSSLSRDKHAVVQVVDSREDCVLKEKNGRVLPNSIKGLIGKVGSKSNTSGKGIQRQGLKLKKRSEKGVASPALATRMSALVSKLDRATETTSAGTGEFVRTPSAMDGDVDWMANTTFVAHDGAGMHV</sequence>
<protein>
    <submittedName>
        <fullName evidence="2">Uncharacterized protein</fullName>
    </submittedName>
</protein>
<dbReference type="Proteomes" id="UP001472677">
    <property type="component" value="Unassembled WGS sequence"/>
</dbReference>
<keyword evidence="3" id="KW-1185">Reference proteome</keyword>
<feature type="region of interest" description="Disordered" evidence="1">
    <location>
        <begin position="177"/>
        <end position="196"/>
    </location>
</feature>
<comment type="caution">
    <text evidence="2">The sequence shown here is derived from an EMBL/GenBank/DDBJ whole genome shotgun (WGS) entry which is preliminary data.</text>
</comment>
<evidence type="ECO:0000256" key="1">
    <source>
        <dbReference type="SAM" id="MobiDB-lite"/>
    </source>
</evidence>
<accession>A0ABR2FNX2</accession>
<dbReference type="EMBL" id="JBBPBM010000005">
    <property type="protein sequence ID" value="KAK8583698.1"/>
    <property type="molecule type" value="Genomic_DNA"/>
</dbReference>
<name>A0ABR2FNX2_9ROSI</name>